<evidence type="ECO:0000313" key="1">
    <source>
        <dbReference type="EMBL" id="VDO72601.1"/>
    </source>
</evidence>
<dbReference type="GO" id="GO:0051897">
    <property type="term" value="P:positive regulation of phosphatidylinositol 3-kinase/protein kinase B signal transduction"/>
    <property type="evidence" value="ECO:0007669"/>
    <property type="project" value="TreeGrafter"/>
</dbReference>
<sequence length="226" mass="24806">MANITIVLISITFVNCLPQVTLTMSFYGIGERIPPSGALAFDLKNQILSLLYGLFPTIPIPHSSVKELEPTILGLIEALSTGSFSLLPVINLSSSPGKRSDYLRNEMSCSYLDSSSRRLFSILPVRCISSSSSSAWNIEGDFIPAEGCRLLTKYDSIGIDLMNNYYAILLATLIQAGLYEALIRAVSDSNQVTSTRAGYLLGLLAYKVSLYECRRSDPILYILPKM</sequence>
<protein>
    <submittedName>
        <fullName evidence="1">Uncharacterized protein</fullName>
    </submittedName>
</protein>
<proteinExistence type="predicted"/>
<accession>A0A183NF44</accession>
<name>A0A183NF44_9TREM</name>
<dbReference type="Proteomes" id="UP000269396">
    <property type="component" value="Unassembled WGS sequence"/>
</dbReference>
<dbReference type="STRING" id="31246.A0A183NF44"/>
<dbReference type="EMBL" id="UZAL01000698">
    <property type="protein sequence ID" value="VDO72601.1"/>
    <property type="molecule type" value="Genomic_DNA"/>
</dbReference>
<dbReference type="PANTHER" id="PTHR13298:SF11">
    <property type="entry name" value="RAPAMYCIN-INSENSITIVE COMPANION OF MTOR"/>
    <property type="match status" value="1"/>
</dbReference>
<dbReference type="InterPro" id="IPR028268">
    <property type="entry name" value="Pianissimo_fam"/>
</dbReference>
<gene>
    <name evidence="1" type="ORF">SMTD_LOCUS730</name>
</gene>
<dbReference type="GO" id="GO:0031932">
    <property type="term" value="C:TORC2 complex"/>
    <property type="evidence" value="ECO:0007669"/>
    <property type="project" value="InterPro"/>
</dbReference>
<dbReference type="GO" id="GO:0038203">
    <property type="term" value="P:TORC2 signaling"/>
    <property type="evidence" value="ECO:0007669"/>
    <property type="project" value="TreeGrafter"/>
</dbReference>
<dbReference type="GO" id="GO:0043539">
    <property type="term" value="F:protein serine/threonine kinase activator activity"/>
    <property type="evidence" value="ECO:0007669"/>
    <property type="project" value="TreeGrafter"/>
</dbReference>
<evidence type="ECO:0000313" key="2">
    <source>
        <dbReference type="Proteomes" id="UP000269396"/>
    </source>
</evidence>
<dbReference type="AlphaFoldDB" id="A0A183NF44"/>
<keyword evidence="2" id="KW-1185">Reference proteome</keyword>
<organism evidence="1 2">
    <name type="scientific">Schistosoma mattheei</name>
    <dbReference type="NCBI Taxonomy" id="31246"/>
    <lineage>
        <taxon>Eukaryota</taxon>
        <taxon>Metazoa</taxon>
        <taxon>Spiralia</taxon>
        <taxon>Lophotrochozoa</taxon>
        <taxon>Platyhelminthes</taxon>
        <taxon>Trematoda</taxon>
        <taxon>Digenea</taxon>
        <taxon>Strigeidida</taxon>
        <taxon>Schistosomatoidea</taxon>
        <taxon>Schistosomatidae</taxon>
        <taxon>Schistosoma</taxon>
    </lineage>
</organism>
<reference evidence="1 2" key="1">
    <citation type="submission" date="2018-11" db="EMBL/GenBank/DDBJ databases">
        <authorList>
            <consortium name="Pathogen Informatics"/>
        </authorList>
    </citation>
    <scope>NUCLEOTIDE SEQUENCE [LARGE SCALE GENOMIC DNA]</scope>
    <source>
        <strain>Denwood</strain>
        <strain evidence="2">Zambia</strain>
    </source>
</reference>
<dbReference type="PANTHER" id="PTHR13298">
    <property type="entry name" value="CYTOSOLIC REGULATOR PIANISSIMO"/>
    <property type="match status" value="1"/>
</dbReference>